<dbReference type="GO" id="GO:0005634">
    <property type="term" value="C:nucleus"/>
    <property type="evidence" value="ECO:0007669"/>
    <property type="project" value="UniProtKB-SubCell"/>
</dbReference>
<evidence type="ECO:0000256" key="2">
    <source>
        <dbReference type="ARBA" id="ARBA00022490"/>
    </source>
</evidence>
<dbReference type="EMBL" id="IACT01004517">
    <property type="protein sequence ID" value="LAC23708.1"/>
    <property type="molecule type" value="mRNA"/>
</dbReference>
<dbReference type="InterPro" id="IPR029055">
    <property type="entry name" value="Ntn_hydrolases_N"/>
</dbReference>
<evidence type="ECO:0000256" key="3">
    <source>
        <dbReference type="ARBA" id="ARBA00022942"/>
    </source>
</evidence>
<comment type="subcellular location">
    <subcellularLocation>
        <location evidence="6">Cytoplasm</location>
    </subcellularLocation>
    <subcellularLocation>
        <location evidence="6">Nucleus</location>
    </subcellularLocation>
</comment>
<dbReference type="InterPro" id="IPR023332">
    <property type="entry name" value="Proteasome_alpha-type"/>
</dbReference>
<dbReference type="GO" id="GO:0006511">
    <property type="term" value="P:ubiquitin-dependent protein catabolic process"/>
    <property type="evidence" value="ECO:0007669"/>
    <property type="project" value="InterPro"/>
</dbReference>
<evidence type="ECO:0000256" key="4">
    <source>
        <dbReference type="ARBA" id="ARBA00023242"/>
    </source>
</evidence>
<keyword evidence="2 6" id="KW-0963">Cytoplasm</keyword>
<sequence>MFRSQYDTDVTTFSPAGRLHQVEYAMEAVKQGSCVVGICSKNFAVLAAYRRHQAELASHQKKLFKIDNHIGIGISGLVADARGLARFMRTEALNHKYVYNAPMPSSRLVTLLSDKSQVYTQTSAKRPYGVGLLVIGADKSGIHLFETSPSGVFFEYIAHAFGSRSQSAKTYIERHVDEFKDLNLDELIKHALTALKGTIADGELTSTNCEVAFVAKDRPFTILQDETLEPYVDQVVDEAEAEAGSGAAMQDDE</sequence>
<dbReference type="GO" id="GO:0005737">
    <property type="term" value="C:cytoplasm"/>
    <property type="evidence" value="ECO:0007669"/>
    <property type="project" value="UniProtKB-SubCell"/>
</dbReference>
<dbReference type="InterPro" id="IPR050115">
    <property type="entry name" value="Proteasome_alpha"/>
</dbReference>
<evidence type="ECO:0000256" key="1">
    <source>
        <dbReference type="ARBA" id="ARBA00002000"/>
    </source>
</evidence>
<dbReference type="SMART" id="SM00948">
    <property type="entry name" value="Proteasome_A_N"/>
    <property type="match status" value="1"/>
</dbReference>
<name>A0A6A7FYM4_9CRUS</name>
<dbReference type="InterPro" id="IPR000426">
    <property type="entry name" value="Proteasome_asu_N"/>
</dbReference>
<dbReference type="SUPFAM" id="SSF56235">
    <property type="entry name" value="N-terminal nucleophile aminohydrolases (Ntn hydrolases)"/>
    <property type="match status" value="1"/>
</dbReference>
<comment type="subunit">
    <text evidence="6">The 20S proteasome core is composed of 28 subunits that are arranged in four stacked rings, resulting in a barrel-shaped structure. The two end rings are each formed by seven alpha subunits, and the two central rings are each formed by seven beta subunits.</text>
</comment>
<evidence type="ECO:0000256" key="5">
    <source>
        <dbReference type="PROSITE-ProRule" id="PRU00808"/>
    </source>
</evidence>
<dbReference type="Pfam" id="PF00227">
    <property type="entry name" value="Proteasome"/>
    <property type="match status" value="1"/>
</dbReference>
<dbReference type="Gene3D" id="3.60.20.10">
    <property type="entry name" value="Glutamine Phosphoribosylpyrophosphate, subunit 1, domain 1"/>
    <property type="match status" value="1"/>
</dbReference>
<proteinExistence type="evidence at transcript level"/>
<dbReference type="PANTHER" id="PTHR11599">
    <property type="entry name" value="PROTEASOME SUBUNIT ALPHA/BETA"/>
    <property type="match status" value="1"/>
</dbReference>
<comment type="similarity">
    <text evidence="5 6">Belongs to the peptidase T1A family.</text>
</comment>
<evidence type="ECO:0000256" key="6">
    <source>
        <dbReference type="RuleBase" id="RU000551"/>
    </source>
</evidence>
<dbReference type="GO" id="GO:0019773">
    <property type="term" value="C:proteasome core complex, alpha-subunit complex"/>
    <property type="evidence" value="ECO:0007669"/>
    <property type="project" value="UniProtKB-UniRule"/>
</dbReference>
<dbReference type="AlphaFoldDB" id="A0A6A7FYM4"/>
<evidence type="ECO:0000313" key="8">
    <source>
        <dbReference type="EMBL" id="LAC23708.1"/>
    </source>
</evidence>
<dbReference type="Pfam" id="PF10584">
    <property type="entry name" value="Proteasome_A_N"/>
    <property type="match status" value="1"/>
</dbReference>
<keyword evidence="3 5" id="KW-0647">Proteasome</keyword>
<organism evidence="8">
    <name type="scientific">Hirondellea gigas</name>
    <dbReference type="NCBI Taxonomy" id="1518452"/>
    <lineage>
        <taxon>Eukaryota</taxon>
        <taxon>Metazoa</taxon>
        <taxon>Ecdysozoa</taxon>
        <taxon>Arthropoda</taxon>
        <taxon>Crustacea</taxon>
        <taxon>Multicrustacea</taxon>
        <taxon>Malacostraca</taxon>
        <taxon>Eumalacostraca</taxon>
        <taxon>Peracarida</taxon>
        <taxon>Amphipoda</taxon>
        <taxon>Amphilochidea</taxon>
        <taxon>Lysianassida</taxon>
        <taxon>Lysianassidira</taxon>
        <taxon>Lysianassoidea</taxon>
        <taxon>Lysianassidae</taxon>
        <taxon>Hirondellea</taxon>
    </lineage>
</organism>
<dbReference type="PROSITE" id="PS51475">
    <property type="entry name" value="PROTEASOME_ALPHA_2"/>
    <property type="match status" value="1"/>
</dbReference>
<dbReference type="CDD" id="cd03749">
    <property type="entry name" value="proteasome_alpha_type_1"/>
    <property type="match status" value="1"/>
</dbReference>
<evidence type="ECO:0000259" key="7">
    <source>
        <dbReference type="PROSITE" id="PS00388"/>
    </source>
</evidence>
<feature type="domain" description="Proteasome alpha-type subunits" evidence="7">
    <location>
        <begin position="6"/>
        <end position="28"/>
    </location>
</feature>
<dbReference type="FunFam" id="3.60.20.10:FF:000016">
    <property type="entry name" value="Proteasome subunit alpha type-6"/>
    <property type="match status" value="1"/>
</dbReference>
<comment type="function">
    <text evidence="1">The proteasome is a multicatalytic proteinase complex which is characterized by its ability to cleave peptides with Arg, Phe, Tyr, Leu, and Glu adjacent to the leaving group at neutral or slightly basic pH. The proteasome has an ATP-dependent proteolytic activity.</text>
</comment>
<dbReference type="PROSITE" id="PS00388">
    <property type="entry name" value="PROTEASOME_ALPHA_1"/>
    <property type="match status" value="1"/>
</dbReference>
<protein>
    <recommendedName>
        <fullName evidence="6">Proteasome subunit alpha type</fullName>
    </recommendedName>
</protein>
<accession>A0A6A7FYM4</accession>
<dbReference type="InterPro" id="IPR001353">
    <property type="entry name" value="Proteasome_sua/b"/>
</dbReference>
<dbReference type="InterPro" id="IPR035144">
    <property type="entry name" value="Proteasome_alpha1"/>
</dbReference>
<keyword evidence="4 6" id="KW-0539">Nucleus</keyword>
<reference evidence="8" key="1">
    <citation type="submission" date="2017-11" db="EMBL/GenBank/DDBJ databases">
        <title>The sensing device of the deep-sea amphipod.</title>
        <authorList>
            <person name="Kobayashi H."/>
            <person name="Nagahama T."/>
            <person name="Arai W."/>
            <person name="Sasagawa Y."/>
            <person name="Umeda M."/>
            <person name="Hayashi T."/>
            <person name="Nikaido I."/>
            <person name="Watanabe H."/>
            <person name="Oguri K."/>
            <person name="Kitazato H."/>
            <person name="Fujioka K."/>
            <person name="Kido Y."/>
            <person name="Takami H."/>
        </authorList>
    </citation>
    <scope>NUCLEOTIDE SEQUENCE</scope>
    <source>
        <tissue evidence="8">Whole body</tissue>
    </source>
</reference>